<dbReference type="GO" id="GO:0006436">
    <property type="term" value="P:tryptophanyl-tRNA aminoacylation"/>
    <property type="evidence" value="ECO:0007669"/>
    <property type="project" value="UniProtKB-UniRule"/>
</dbReference>
<dbReference type="Pfam" id="PF00579">
    <property type="entry name" value="tRNA-synt_1b"/>
    <property type="match status" value="1"/>
</dbReference>
<dbReference type="GO" id="GO:0004830">
    <property type="term" value="F:tryptophan-tRNA ligase activity"/>
    <property type="evidence" value="ECO:0007669"/>
    <property type="project" value="UniProtKB-UniRule"/>
</dbReference>
<dbReference type="InterPro" id="IPR050203">
    <property type="entry name" value="Trp-tRNA_synthetase"/>
</dbReference>
<dbReference type="AlphaFoldDB" id="A0A2N2F3C6"/>
<dbReference type="PANTHER" id="PTHR43766">
    <property type="entry name" value="TRYPTOPHAN--TRNA LIGASE, MITOCHONDRIAL"/>
    <property type="match status" value="1"/>
</dbReference>
<comment type="similarity">
    <text evidence="1 9">Belongs to the class-I aminoacyl-tRNA synthetase family.</text>
</comment>
<evidence type="ECO:0000256" key="5">
    <source>
        <dbReference type="ARBA" id="ARBA00022840"/>
    </source>
</evidence>
<dbReference type="InterPro" id="IPR002305">
    <property type="entry name" value="aa-tRNA-synth_Ic"/>
</dbReference>
<dbReference type="InterPro" id="IPR002306">
    <property type="entry name" value="Trp-tRNA-ligase"/>
</dbReference>
<name>A0A2N2F3C6_9BACT</name>
<evidence type="ECO:0000256" key="2">
    <source>
        <dbReference type="ARBA" id="ARBA00013161"/>
    </source>
</evidence>
<evidence type="ECO:0000313" key="11">
    <source>
        <dbReference type="Proteomes" id="UP000233417"/>
    </source>
</evidence>
<dbReference type="PRINTS" id="PR01039">
    <property type="entry name" value="TRNASYNTHTRP"/>
</dbReference>
<dbReference type="Gene3D" id="1.10.240.10">
    <property type="entry name" value="Tyrosyl-Transfer RNA Synthetase"/>
    <property type="match status" value="1"/>
</dbReference>
<evidence type="ECO:0000256" key="7">
    <source>
        <dbReference type="ARBA" id="ARBA00023146"/>
    </source>
</evidence>
<evidence type="ECO:0000256" key="4">
    <source>
        <dbReference type="ARBA" id="ARBA00022741"/>
    </source>
</evidence>
<protein>
    <recommendedName>
        <fullName evidence="2 8">Tryptophan--tRNA ligase</fullName>
        <ecNumber evidence="2 8">6.1.1.2</ecNumber>
    </recommendedName>
</protein>
<keyword evidence="5 9" id="KW-0067">ATP-binding</keyword>
<organism evidence="10 11">
    <name type="scientific">Candidatus Dojkabacteria bacterium HGW-Dojkabacteria-1</name>
    <dbReference type="NCBI Taxonomy" id="2013761"/>
    <lineage>
        <taxon>Bacteria</taxon>
        <taxon>Candidatus Dojkabacteria</taxon>
    </lineage>
</organism>
<sequence>MENTDYKVQVFTGIRPSGGLTIANAIGAVNPIVKIQEEEEVGNTMVFVADLHALTDAEPKETQSNIVDVVKDYISLGLDVNRNRIFVQSFLTQEIAELNLYLSRLVTIAELMRVPTLKEKIKKGQNESNASALLAMYPIMMASDILLQKSEYVPVGEDQVAHIEITRVLAQKFNKKYGNVFPLPKVLSLGKPVRIKSLTGNGKMSKTDPSGAILLDDPIEISLNKVKRAQSAFAKEKSESLDSLVLIGEFVGNEKEREEILSIMKRHYDGENVMGELKGVISTGLERFLKEFQEKKASLKEEDILKKVKIDGDIARENAKETLRDVRKAMGLEYF</sequence>
<keyword evidence="6 9" id="KW-0648">Protein biosynthesis</keyword>
<dbReference type="Gene3D" id="3.40.50.620">
    <property type="entry name" value="HUPs"/>
    <property type="match status" value="1"/>
</dbReference>
<evidence type="ECO:0000256" key="9">
    <source>
        <dbReference type="RuleBase" id="RU363036"/>
    </source>
</evidence>
<dbReference type="GO" id="GO:0005829">
    <property type="term" value="C:cytosol"/>
    <property type="evidence" value="ECO:0007669"/>
    <property type="project" value="TreeGrafter"/>
</dbReference>
<keyword evidence="7 9" id="KW-0030">Aminoacyl-tRNA synthetase</keyword>
<evidence type="ECO:0000313" key="10">
    <source>
        <dbReference type="EMBL" id="PKN02667.1"/>
    </source>
</evidence>
<accession>A0A2N2F3C6</accession>
<dbReference type="GO" id="GO:0005524">
    <property type="term" value="F:ATP binding"/>
    <property type="evidence" value="ECO:0007669"/>
    <property type="project" value="UniProtKB-KW"/>
</dbReference>
<dbReference type="EMBL" id="PHAO01000001">
    <property type="protein sequence ID" value="PKN02667.1"/>
    <property type="molecule type" value="Genomic_DNA"/>
</dbReference>
<dbReference type="Proteomes" id="UP000233417">
    <property type="component" value="Unassembled WGS sequence"/>
</dbReference>
<dbReference type="SUPFAM" id="SSF52374">
    <property type="entry name" value="Nucleotidylyl transferase"/>
    <property type="match status" value="1"/>
</dbReference>
<dbReference type="EC" id="6.1.1.2" evidence="2 8"/>
<dbReference type="InterPro" id="IPR014729">
    <property type="entry name" value="Rossmann-like_a/b/a_fold"/>
</dbReference>
<proteinExistence type="inferred from homology"/>
<gene>
    <name evidence="10" type="primary">trpS</name>
    <name evidence="10" type="ORF">CVU76_01350</name>
</gene>
<keyword evidence="4 9" id="KW-0547">Nucleotide-binding</keyword>
<evidence type="ECO:0000256" key="1">
    <source>
        <dbReference type="ARBA" id="ARBA00005594"/>
    </source>
</evidence>
<evidence type="ECO:0000256" key="6">
    <source>
        <dbReference type="ARBA" id="ARBA00022917"/>
    </source>
</evidence>
<reference evidence="10 11" key="1">
    <citation type="journal article" date="2017" name="ISME J.">
        <title>Potential for microbial H2 and metal transformations associated with novel bacteria and archaea in deep terrestrial subsurface sediments.</title>
        <authorList>
            <person name="Hernsdorf A.W."/>
            <person name="Amano Y."/>
            <person name="Miyakawa K."/>
            <person name="Ise K."/>
            <person name="Suzuki Y."/>
            <person name="Anantharaman K."/>
            <person name="Probst A."/>
            <person name="Burstein D."/>
            <person name="Thomas B.C."/>
            <person name="Banfield J.F."/>
        </authorList>
    </citation>
    <scope>NUCLEOTIDE SEQUENCE [LARGE SCALE GENOMIC DNA]</scope>
    <source>
        <strain evidence="10">HGW-Dojkabacteria-1</strain>
    </source>
</reference>
<keyword evidence="3 9" id="KW-0436">Ligase</keyword>
<dbReference type="NCBIfam" id="TIGR00233">
    <property type="entry name" value="trpS"/>
    <property type="match status" value="1"/>
</dbReference>
<dbReference type="PANTHER" id="PTHR43766:SF1">
    <property type="entry name" value="TRYPTOPHAN--TRNA LIGASE, MITOCHONDRIAL"/>
    <property type="match status" value="1"/>
</dbReference>
<evidence type="ECO:0000256" key="8">
    <source>
        <dbReference type="NCBIfam" id="TIGR00233"/>
    </source>
</evidence>
<evidence type="ECO:0000256" key="3">
    <source>
        <dbReference type="ARBA" id="ARBA00022598"/>
    </source>
</evidence>
<comment type="caution">
    <text evidence="10">The sequence shown here is derived from an EMBL/GenBank/DDBJ whole genome shotgun (WGS) entry which is preliminary data.</text>
</comment>